<dbReference type="Pfam" id="PF11876">
    <property type="entry name" value="TsiV"/>
    <property type="match status" value="1"/>
</dbReference>
<proteinExistence type="predicted"/>
<evidence type="ECO:0000313" key="2">
    <source>
        <dbReference type="Proteomes" id="UP000019439"/>
    </source>
</evidence>
<evidence type="ECO:0000313" key="1">
    <source>
        <dbReference type="EMBL" id="AHK18727.1"/>
    </source>
</evidence>
<name>A0ABN4CLY4_9GAMM</name>
<accession>A0ABN4CLY4</accession>
<keyword evidence="2" id="KW-1185">Reference proteome</keyword>
<sequence>MTHHEYMTLLEKRVPEFTFTDNNDVVVTRLGLSITLFFKQGYTLEKREKILACFRRFREEFGTHLRFHDHEFNGMTKYSPENITKVENSILKKGIYDYGGWDISDAKNKHEAPSCIMHYLDSREAGGDKQNSYLSLVLPWFYLKEAQGMARFNDWLAYLCQQLEPDSGDCGYCLALPRDYHDYFSIEYELARRYPPLQVNSAVHTTKKHYNHSIRGVNWITILNNRYIKRLGGEAWVRQVLSRDPAIHIENYANGLLIRAGQYPDLTPQTEGLSAHYLAVNQLIRPIRIKPVEGHSLHFYGVNQFDEQSTVAWYARYDQGPLPVSPLKSGTPARVSGYWATPSQSDTLRFIAQGEMAPSLSSTGIEETWWELDHEAEDFRNIPSSLP</sequence>
<gene>
    <name evidence="1" type="ORF">BF17_04810</name>
</gene>
<dbReference type="EMBL" id="CP007230">
    <property type="protein sequence ID" value="AHK18727.1"/>
    <property type="molecule type" value="Genomic_DNA"/>
</dbReference>
<evidence type="ECO:0008006" key="3">
    <source>
        <dbReference type="Google" id="ProtNLM"/>
    </source>
</evidence>
<dbReference type="RefSeq" id="WP_025381539.1">
    <property type="nucleotide sequence ID" value="NZ_CP007230.1"/>
</dbReference>
<dbReference type="InterPro" id="IPR021815">
    <property type="entry name" value="TsiV"/>
</dbReference>
<protein>
    <recommendedName>
        <fullName evidence="3">DUF3396 domain-containing protein</fullName>
    </recommendedName>
</protein>
<organism evidence="1 2">
    <name type="scientific">Yersinia similis</name>
    <dbReference type="NCBI Taxonomy" id="367190"/>
    <lineage>
        <taxon>Bacteria</taxon>
        <taxon>Pseudomonadati</taxon>
        <taxon>Pseudomonadota</taxon>
        <taxon>Gammaproteobacteria</taxon>
        <taxon>Enterobacterales</taxon>
        <taxon>Yersiniaceae</taxon>
        <taxon>Yersinia</taxon>
    </lineage>
</organism>
<dbReference type="GeneID" id="96662946"/>
<reference evidence="1 2" key="1">
    <citation type="journal article" date="2014" name="Genome Announc.">
        <title>Genome Sequence of Yersinia similis Y228T, a Member of the Yersinia pseudotuberculosis Complex.</title>
        <authorList>
            <person name="Sprague L.D."/>
            <person name="Neubauer H."/>
        </authorList>
    </citation>
    <scope>NUCLEOTIDE SEQUENCE [LARGE SCALE GENOMIC DNA]</scope>
    <source>
        <strain evidence="1 2">228</strain>
    </source>
</reference>
<dbReference type="Proteomes" id="UP000019439">
    <property type="component" value="Chromosome"/>
</dbReference>